<reference evidence="4" key="1">
    <citation type="journal article" date="2019" name="Int. J. Syst. Evol. Microbiol.">
        <title>The Global Catalogue of Microorganisms (GCM) 10K type strain sequencing project: providing services to taxonomists for standard genome sequencing and annotation.</title>
        <authorList>
            <consortium name="The Broad Institute Genomics Platform"/>
            <consortium name="The Broad Institute Genome Sequencing Center for Infectious Disease"/>
            <person name="Wu L."/>
            <person name="Ma J."/>
        </authorList>
    </citation>
    <scope>NUCLEOTIDE SEQUENCE [LARGE SCALE GENOMIC DNA]</scope>
    <source>
        <strain evidence="4">CGMCC 4.7192</strain>
    </source>
</reference>
<evidence type="ECO:0000256" key="1">
    <source>
        <dbReference type="SAM" id="Phobius"/>
    </source>
</evidence>
<keyword evidence="1" id="KW-1133">Transmembrane helix</keyword>
<feature type="transmembrane region" description="Helical" evidence="1">
    <location>
        <begin position="434"/>
        <end position="451"/>
    </location>
</feature>
<feature type="transmembrane region" description="Helical" evidence="1">
    <location>
        <begin position="393"/>
        <end position="414"/>
    </location>
</feature>
<feature type="transmembrane region" description="Helical" evidence="1">
    <location>
        <begin position="199"/>
        <end position="219"/>
    </location>
</feature>
<feature type="transmembrane region" description="Helical" evidence="1">
    <location>
        <begin position="525"/>
        <end position="543"/>
    </location>
</feature>
<dbReference type="Proteomes" id="UP001597294">
    <property type="component" value="Unassembled WGS sequence"/>
</dbReference>
<feature type="transmembrane region" description="Helical" evidence="1">
    <location>
        <begin position="117"/>
        <end position="139"/>
    </location>
</feature>
<comment type="caution">
    <text evidence="3">The sequence shown here is derived from an EMBL/GenBank/DDBJ whole genome shotgun (WGS) entry which is preliminary data.</text>
</comment>
<sequence>MWDIILQAGSAILLDPNTLLLMAIGVIAGLLTGAIPGFTIAMGVVLTLPFTFGMSPIQGIATMIGVFVGGLSGGLMSGMLTGIPGTPSSVATTFDGFPMARNGKPGLALGLGVWSSFFGGIISAIFLVALAPQLAALGLEFGPWDYFSLILFSLTITASLSGKALLKGMIAGVLGLLFATAGEDPINGMARFDFGWDPLLQGFAFLPVLIGLFAFSQLLNDIEDSEQARKPLLEKAMSAARIEHWLAIKMIFTRWGNLLRSSLIGVFTGVLPAAGSSISNILAYDQAKKAAPDDKTFGTGDPDGIIAPEAANNATAGGSLITMMALGIPGDVVTAVMIGALMIHDIVPGPSFISDEPVLAYGVFIAFFLAHFMMVGTQALTLRLFLFATRSPMYILTAIILAYCSIGVFSLHNVQFDMWVMLGFGFVGYTLRKLGFPLAPMILGVVLGQIAELNLSRALSISDDITLFLSRPWSLFFLVLAAFSFSFPWYQEATNKGRKWALFFTPVATLSLSGPVLMMEGTVRPVLGGIMIIAAIFMTWKVVKSGYKRQRE</sequence>
<accession>A0ABW5BNJ8</accession>
<protein>
    <submittedName>
        <fullName evidence="3">Tripartite tricarboxylate transporter permease</fullName>
    </submittedName>
</protein>
<dbReference type="InterPro" id="IPR002823">
    <property type="entry name" value="DUF112_TM"/>
</dbReference>
<evidence type="ECO:0000259" key="2">
    <source>
        <dbReference type="Pfam" id="PF01970"/>
    </source>
</evidence>
<evidence type="ECO:0000313" key="3">
    <source>
        <dbReference type="EMBL" id="MFD2207687.1"/>
    </source>
</evidence>
<gene>
    <name evidence="3" type="ORF">ACFSKO_18895</name>
</gene>
<dbReference type="PANTHER" id="PTHR35342">
    <property type="entry name" value="TRICARBOXYLIC TRANSPORT PROTEIN"/>
    <property type="match status" value="1"/>
</dbReference>
<dbReference type="Pfam" id="PF01970">
    <property type="entry name" value="TctA"/>
    <property type="match status" value="1"/>
</dbReference>
<feature type="transmembrane region" description="Helical" evidence="1">
    <location>
        <begin position="471"/>
        <end position="490"/>
    </location>
</feature>
<dbReference type="RefSeq" id="WP_380254585.1">
    <property type="nucleotide sequence ID" value="NZ_JBHUII010000013.1"/>
</dbReference>
<feature type="transmembrane region" description="Helical" evidence="1">
    <location>
        <begin position="358"/>
        <end position="381"/>
    </location>
</feature>
<name>A0ABW5BNJ8_9PROT</name>
<keyword evidence="1" id="KW-0812">Transmembrane</keyword>
<feature type="transmembrane region" description="Helical" evidence="1">
    <location>
        <begin position="20"/>
        <end position="48"/>
    </location>
</feature>
<keyword evidence="1" id="KW-0472">Membrane</keyword>
<feature type="domain" description="DUF112" evidence="2">
    <location>
        <begin position="19"/>
        <end position="443"/>
    </location>
</feature>
<dbReference type="EMBL" id="JBHUII010000013">
    <property type="protein sequence ID" value="MFD2207687.1"/>
    <property type="molecule type" value="Genomic_DNA"/>
</dbReference>
<organism evidence="3 4">
    <name type="scientific">Kiloniella antarctica</name>
    <dbReference type="NCBI Taxonomy" id="1550907"/>
    <lineage>
        <taxon>Bacteria</taxon>
        <taxon>Pseudomonadati</taxon>
        <taxon>Pseudomonadota</taxon>
        <taxon>Alphaproteobacteria</taxon>
        <taxon>Rhodospirillales</taxon>
        <taxon>Kiloniellaceae</taxon>
        <taxon>Kiloniella</taxon>
    </lineage>
</organism>
<feature type="transmembrane region" description="Helical" evidence="1">
    <location>
        <begin position="146"/>
        <end position="179"/>
    </location>
</feature>
<feature type="transmembrane region" description="Helical" evidence="1">
    <location>
        <begin position="320"/>
        <end position="346"/>
    </location>
</feature>
<dbReference type="PANTHER" id="PTHR35342:SF5">
    <property type="entry name" value="TRICARBOXYLIC TRANSPORT PROTEIN"/>
    <property type="match status" value="1"/>
</dbReference>
<proteinExistence type="predicted"/>
<evidence type="ECO:0000313" key="4">
    <source>
        <dbReference type="Proteomes" id="UP001597294"/>
    </source>
</evidence>
<keyword evidence="4" id="KW-1185">Reference proteome</keyword>
<feature type="transmembrane region" description="Helical" evidence="1">
    <location>
        <begin position="60"/>
        <end position="80"/>
    </location>
</feature>